<dbReference type="Pfam" id="PF00448">
    <property type="entry name" value="SRP54"/>
    <property type="match status" value="1"/>
</dbReference>
<protein>
    <recommendedName>
        <fullName evidence="3">SRP54-type proteins GTP-binding domain-containing protein</fullName>
    </recommendedName>
</protein>
<keyword evidence="5" id="KW-1185">Reference proteome</keyword>
<dbReference type="RefSeq" id="WP_066855496.1">
    <property type="nucleotide sequence ID" value="NZ_JXMS01000017.1"/>
</dbReference>
<dbReference type="AlphaFoldDB" id="A0A1B7XBL4"/>
<name>A0A1B7XBL4_9BACT</name>
<dbReference type="InterPro" id="IPR000897">
    <property type="entry name" value="SRP54_GTPase_dom"/>
</dbReference>
<dbReference type="GO" id="GO:0006614">
    <property type="term" value="P:SRP-dependent cotranslational protein targeting to membrane"/>
    <property type="evidence" value="ECO:0007669"/>
    <property type="project" value="InterPro"/>
</dbReference>
<dbReference type="OrthoDB" id="9778554at2"/>
<proteinExistence type="predicted"/>
<evidence type="ECO:0000313" key="4">
    <source>
        <dbReference type="EMBL" id="OBQ50159.1"/>
    </source>
</evidence>
<dbReference type="Proteomes" id="UP000091979">
    <property type="component" value="Unassembled WGS sequence"/>
</dbReference>
<dbReference type="InterPro" id="IPR027417">
    <property type="entry name" value="P-loop_NTPase"/>
</dbReference>
<evidence type="ECO:0000259" key="3">
    <source>
        <dbReference type="SMART" id="SM00962"/>
    </source>
</evidence>
<dbReference type="STRING" id="1560234.SP90_10335"/>
<dbReference type="SMART" id="SM00962">
    <property type="entry name" value="SRP54"/>
    <property type="match status" value="1"/>
</dbReference>
<dbReference type="Gene3D" id="3.40.50.300">
    <property type="entry name" value="P-loop containing nucleotide triphosphate hydrolases"/>
    <property type="match status" value="1"/>
</dbReference>
<dbReference type="EMBL" id="JXMS01000017">
    <property type="protein sequence ID" value="OBQ50159.1"/>
    <property type="molecule type" value="Genomic_DNA"/>
</dbReference>
<keyword evidence="1" id="KW-0547">Nucleotide-binding</keyword>
<gene>
    <name evidence="4" type="ORF">SP90_10335</name>
</gene>
<evidence type="ECO:0000313" key="5">
    <source>
        <dbReference type="Proteomes" id="UP000091979"/>
    </source>
</evidence>
<dbReference type="PATRIC" id="fig|1560234.3.peg.915"/>
<organism evidence="4 5">
    <name type="scientific">Halodesulfovibrio spirochaetisodalis</name>
    <dbReference type="NCBI Taxonomy" id="1560234"/>
    <lineage>
        <taxon>Bacteria</taxon>
        <taxon>Pseudomonadati</taxon>
        <taxon>Thermodesulfobacteriota</taxon>
        <taxon>Desulfovibrionia</taxon>
        <taxon>Desulfovibrionales</taxon>
        <taxon>Desulfovibrionaceae</taxon>
        <taxon>Halodesulfovibrio</taxon>
    </lineage>
</organism>
<sequence length="357" mass="40525">MQVKTFSGQTTRSVLAQIKQEMGEEAVILSKQEGKDDDSRWCQITAGVERAVDEIQETETQEYEAPSAWGRWHEEWSEIKEYIAELVKPRLQLHKLSPRQRLALEHLQRHDVDDTVILRLLRPLKKDAGMSILSPLGDLITFTPWGENWASKVHTFVGPFGVGKTSAAVRMALELRKQNQSMRICFINADCERGNGRLLLRHYAQLCDMGYYEIRDSISFANTIRDAAKSYDRIIIDMPGLGLRDSFKEQIEHFGLHAIRENTFHRVLCPTQSNKQLTATLEKYRAIKGGSIVWTKLDEACTFGTIINTAVSTGLPVSAFSYGAGLKETLSPAKDVMLWRLIFKNQLPGEYTIHQNA</sequence>
<feature type="domain" description="SRP54-type proteins GTP-binding" evidence="3">
    <location>
        <begin position="151"/>
        <end position="344"/>
    </location>
</feature>
<evidence type="ECO:0000256" key="2">
    <source>
        <dbReference type="ARBA" id="ARBA00023134"/>
    </source>
</evidence>
<keyword evidence="2" id="KW-0342">GTP-binding</keyword>
<dbReference type="GO" id="GO:0005525">
    <property type="term" value="F:GTP binding"/>
    <property type="evidence" value="ECO:0007669"/>
    <property type="project" value="UniProtKB-KW"/>
</dbReference>
<dbReference type="SUPFAM" id="SSF52540">
    <property type="entry name" value="P-loop containing nucleoside triphosphate hydrolases"/>
    <property type="match status" value="1"/>
</dbReference>
<accession>A0A1B7XBL4</accession>
<comment type="caution">
    <text evidence="4">The sequence shown here is derived from an EMBL/GenBank/DDBJ whole genome shotgun (WGS) entry which is preliminary data.</text>
</comment>
<reference evidence="4 5" key="1">
    <citation type="submission" date="2015-01" db="EMBL/GenBank/DDBJ databases">
        <title>Desulfovibrio sp. JC271 draft genome sequence.</title>
        <authorList>
            <person name="Shivani Y."/>
            <person name="Subhash Y."/>
            <person name="Sasikala C."/>
            <person name="Ramana C.V."/>
        </authorList>
    </citation>
    <scope>NUCLEOTIDE SEQUENCE [LARGE SCALE GENOMIC DNA]</scope>
    <source>
        <strain evidence="4 5">JC271</strain>
    </source>
</reference>
<evidence type="ECO:0000256" key="1">
    <source>
        <dbReference type="ARBA" id="ARBA00022741"/>
    </source>
</evidence>